<reference evidence="2" key="1">
    <citation type="journal article" date="2014" name="Int. J. Syst. Evol. Microbiol.">
        <title>Complete genome sequence of Corynebacterium casei LMG S-19264T (=DSM 44701T), isolated from a smear-ripened cheese.</title>
        <authorList>
            <consortium name="US DOE Joint Genome Institute (JGI-PGF)"/>
            <person name="Walter F."/>
            <person name="Albersmeier A."/>
            <person name="Kalinowski J."/>
            <person name="Ruckert C."/>
        </authorList>
    </citation>
    <scope>NUCLEOTIDE SEQUENCE</scope>
    <source>
        <strain evidence="2">CGMCC 1.15179</strain>
    </source>
</reference>
<feature type="compositionally biased region" description="Polar residues" evidence="1">
    <location>
        <begin position="230"/>
        <end position="241"/>
    </location>
</feature>
<protein>
    <submittedName>
        <fullName evidence="2">Uncharacterized protein</fullName>
    </submittedName>
</protein>
<feature type="compositionally biased region" description="Pro residues" evidence="1">
    <location>
        <begin position="41"/>
        <end position="52"/>
    </location>
</feature>
<sequence>MKKFITSIMIRSITVFVLCAFVFTSIFPLGSINQAEASPTLNPPELNPPELNPPDIQSPEIKPTVPDKNSPEKDKKDEKNKKDKKKSPKKTETEPSKKEKGFSGFLSEVKDWFARKGKYIKDTAVAAKNEIKAGIKSEVEYAVTNPIGWWFWDDLKSGVTGTDNKTGDKLGLLDRADRFISGIPIGVGKGYKYGSKGLKFGSKVLSKVDDFAIGLACAQKKKMDSDDDSNGCSISQKSNSNGKDKPKTITVDNKDYNLFGNNPVPKYKKGKLSRINTDMPGGRKKAESIFKQYSQGNKVEVETRGNTTFKIIYDKNGNRIMQLRLRSDGKTNLDVWKNGVYEDIHF</sequence>
<comment type="caution">
    <text evidence="2">The sequence shown here is derived from an EMBL/GenBank/DDBJ whole genome shotgun (WGS) entry which is preliminary data.</text>
</comment>
<proteinExistence type="predicted"/>
<accession>A0A8J2VFK5</accession>
<keyword evidence="3" id="KW-1185">Reference proteome</keyword>
<reference evidence="2" key="2">
    <citation type="submission" date="2020-09" db="EMBL/GenBank/DDBJ databases">
        <authorList>
            <person name="Sun Q."/>
            <person name="Zhou Y."/>
        </authorList>
    </citation>
    <scope>NUCLEOTIDE SEQUENCE</scope>
    <source>
        <strain evidence="2">CGMCC 1.15179</strain>
    </source>
</reference>
<dbReference type="Proteomes" id="UP000625210">
    <property type="component" value="Unassembled WGS sequence"/>
</dbReference>
<dbReference type="RefSeq" id="WP_188648167.1">
    <property type="nucleotide sequence ID" value="NZ_BMHQ01000008.1"/>
</dbReference>
<feature type="compositionally biased region" description="Basic and acidic residues" evidence="1">
    <location>
        <begin position="89"/>
        <end position="100"/>
    </location>
</feature>
<name>A0A8J2VFK5_9BACL</name>
<dbReference type="EMBL" id="BMHQ01000008">
    <property type="protein sequence ID" value="GGE21473.1"/>
    <property type="molecule type" value="Genomic_DNA"/>
</dbReference>
<evidence type="ECO:0000313" key="3">
    <source>
        <dbReference type="Proteomes" id="UP000625210"/>
    </source>
</evidence>
<feature type="compositionally biased region" description="Basic and acidic residues" evidence="1">
    <location>
        <begin position="69"/>
        <end position="81"/>
    </location>
</feature>
<dbReference type="AlphaFoldDB" id="A0A8J2VFK5"/>
<feature type="region of interest" description="Disordered" evidence="1">
    <location>
        <begin position="222"/>
        <end position="247"/>
    </location>
</feature>
<evidence type="ECO:0000256" key="1">
    <source>
        <dbReference type="SAM" id="MobiDB-lite"/>
    </source>
</evidence>
<feature type="region of interest" description="Disordered" evidence="1">
    <location>
        <begin position="40"/>
        <end position="100"/>
    </location>
</feature>
<organism evidence="2 3">
    <name type="scientific">Marinithermofilum abyssi</name>
    <dbReference type="NCBI Taxonomy" id="1571185"/>
    <lineage>
        <taxon>Bacteria</taxon>
        <taxon>Bacillati</taxon>
        <taxon>Bacillota</taxon>
        <taxon>Bacilli</taxon>
        <taxon>Bacillales</taxon>
        <taxon>Thermoactinomycetaceae</taxon>
        <taxon>Marinithermofilum</taxon>
    </lineage>
</organism>
<gene>
    <name evidence="2" type="ORF">GCM10011571_24440</name>
</gene>
<evidence type="ECO:0000313" key="2">
    <source>
        <dbReference type="EMBL" id="GGE21473.1"/>
    </source>
</evidence>